<feature type="domain" description="Orn/DAP/Arg decarboxylase 2 N-terminal" evidence="16">
    <location>
        <begin position="62"/>
        <end position="332"/>
    </location>
</feature>
<protein>
    <recommendedName>
        <fullName evidence="5 13">Arginine decarboxylase</fullName>
        <ecNumber evidence="5 13">4.1.1.19</ecNumber>
    </recommendedName>
</protein>
<dbReference type="Gene3D" id="1.20.58.930">
    <property type="match status" value="1"/>
</dbReference>
<dbReference type="PRINTS" id="PR01180">
    <property type="entry name" value="ARGDCRBXLASE"/>
</dbReference>
<feature type="active site" description="Proton donor" evidence="15">
    <location>
        <position position="487"/>
    </location>
</feature>
<gene>
    <name evidence="18" type="primary">speA</name>
    <name evidence="18" type="ORF">IMZ28_06955</name>
</gene>
<dbReference type="Pfam" id="PF17810">
    <property type="entry name" value="Arg_decarb_HB"/>
    <property type="match status" value="1"/>
</dbReference>
<evidence type="ECO:0000256" key="4">
    <source>
        <dbReference type="ARBA" id="ARBA00008357"/>
    </source>
</evidence>
<evidence type="ECO:0000256" key="3">
    <source>
        <dbReference type="ARBA" id="ARBA00002257"/>
    </source>
</evidence>
<comment type="cofactor">
    <cofactor evidence="1 14">
        <name>pyridoxal 5'-phosphate</name>
        <dbReference type="ChEBI" id="CHEBI:597326"/>
    </cofactor>
</comment>
<evidence type="ECO:0000259" key="16">
    <source>
        <dbReference type="Pfam" id="PF02784"/>
    </source>
</evidence>
<keyword evidence="10" id="KW-0745">Spermidine biosynthesis</keyword>
<dbReference type="CDD" id="cd06830">
    <property type="entry name" value="PLPDE_III_ADC"/>
    <property type="match status" value="1"/>
</dbReference>
<sequence>MKNFGLSIWGDDNFVIDGETININYASKPSLLQITQDIREKGYKGPLLLRFPHLIQKQISTLFKTFEKAKKEFDYQGSFHAVFPLKVNQFPNFVHSLMEVSDGYNYGLEAGSKAELIIAMAKTPIGAPITVNGFKDKEMISLCFIAAKMGHNITVTIEGLGELETIIQVNKEFNDKAENPISPKIGVRIRLHSSGIGIWAKSGGYSSKFGLTSTELLEAYEMLKANTLLHKLWMIHFHIGSQMGDIAPLKKALREAGNIYTDLKKRGANALGAINIGGGLAVEYSQHTHSQERNYSLLEFANDVVYLMQEISKRKGVDEPDIFTESGRYIAASHSVLVAPVLELFSQEYTEKGLRLKKKNPPLIEELYDLYNNIKRKNAREYLHDALDHMESLLTLFDLGYIDLEDRSNTEILVNLIIKRSIALLKNEGTDELKKLQDRIQEKYLVNFSAFQSLPDFWGLAQHFPIVPLDKLDEKPSNPASIWDITCDSDGEIGFNRELPLYLHDIDISTEEYFIGFFLTGAYQEVLGMKHNLFTHPTEAVISFDEDGNYVIDKLIEAQNLMDVLEDLEYDTNIIDKALKYRIEESEKISLEEKRELLGKLYLYLSENSYLKTIQAISESNQGVQA</sequence>
<evidence type="ECO:0000256" key="13">
    <source>
        <dbReference type="NCBIfam" id="TIGR01273"/>
    </source>
</evidence>
<dbReference type="InterPro" id="IPR002985">
    <property type="entry name" value="Arg_decrbxlase"/>
</dbReference>
<dbReference type="Gene3D" id="2.40.37.10">
    <property type="entry name" value="Lyase, Ornithine Decarboxylase, Chain A, domain 1"/>
    <property type="match status" value="1"/>
</dbReference>
<dbReference type="KEGG" id="sinu:IMZ28_06955"/>
<dbReference type="Pfam" id="PF02784">
    <property type="entry name" value="Orn_Arg_deC_N"/>
    <property type="match status" value="1"/>
</dbReference>
<dbReference type="InterPro" id="IPR022644">
    <property type="entry name" value="De-COase2_N"/>
</dbReference>
<evidence type="ECO:0000256" key="6">
    <source>
        <dbReference type="ARBA" id="ARBA00022723"/>
    </source>
</evidence>
<dbReference type="SUPFAM" id="SSF51419">
    <property type="entry name" value="PLP-binding barrel"/>
    <property type="match status" value="1"/>
</dbReference>
<comment type="cofactor">
    <cofactor evidence="2">
        <name>Mg(2+)</name>
        <dbReference type="ChEBI" id="CHEBI:18420"/>
    </cofactor>
</comment>
<evidence type="ECO:0000256" key="1">
    <source>
        <dbReference type="ARBA" id="ARBA00001933"/>
    </source>
</evidence>
<dbReference type="Gene3D" id="1.10.287.3440">
    <property type="match status" value="1"/>
</dbReference>
<dbReference type="RefSeq" id="WP_197547867.1">
    <property type="nucleotide sequence ID" value="NZ_CP063164.1"/>
</dbReference>
<dbReference type="GO" id="GO:0046872">
    <property type="term" value="F:metal ion binding"/>
    <property type="evidence" value="ECO:0007669"/>
    <property type="project" value="UniProtKB-KW"/>
</dbReference>
<evidence type="ECO:0000259" key="17">
    <source>
        <dbReference type="Pfam" id="PF17810"/>
    </source>
</evidence>
<dbReference type="InterPro" id="IPR029066">
    <property type="entry name" value="PLP-binding_barrel"/>
</dbReference>
<dbReference type="GO" id="GO:0006527">
    <property type="term" value="P:L-arginine catabolic process"/>
    <property type="evidence" value="ECO:0007669"/>
    <property type="project" value="InterPro"/>
</dbReference>
<proteinExistence type="inferred from homology"/>
<evidence type="ECO:0000256" key="11">
    <source>
        <dbReference type="ARBA" id="ARBA00023115"/>
    </source>
</evidence>
<evidence type="ECO:0000256" key="15">
    <source>
        <dbReference type="PIRSR" id="PIRSR600183-50"/>
    </source>
</evidence>
<dbReference type="EMBL" id="CP063164">
    <property type="protein sequence ID" value="QOR61194.1"/>
    <property type="molecule type" value="Genomic_DNA"/>
</dbReference>
<dbReference type="PRINTS" id="PR01179">
    <property type="entry name" value="ODADCRBXLASE"/>
</dbReference>
<dbReference type="PIRSF" id="PIRSF001336">
    <property type="entry name" value="Arg_decrbxlase"/>
    <property type="match status" value="1"/>
</dbReference>
<keyword evidence="12 18" id="KW-0456">Lyase</keyword>
<evidence type="ECO:0000313" key="18">
    <source>
        <dbReference type="EMBL" id="QOR61194.1"/>
    </source>
</evidence>
<evidence type="ECO:0000256" key="10">
    <source>
        <dbReference type="ARBA" id="ARBA00023066"/>
    </source>
</evidence>
<dbReference type="Proteomes" id="UP000595074">
    <property type="component" value="Chromosome"/>
</dbReference>
<keyword evidence="11" id="KW-0620">Polyamine biosynthesis</keyword>
<evidence type="ECO:0000256" key="12">
    <source>
        <dbReference type="ARBA" id="ARBA00023239"/>
    </source>
</evidence>
<dbReference type="InterPro" id="IPR040634">
    <property type="entry name" value="Arg_decarb_HB"/>
</dbReference>
<evidence type="ECO:0000256" key="2">
    <source>
        <dbReference type="ARBA" id="ARBA00001946"/>
    </source>
</evidence>
<evidence type="ECO:0000256" key="8">
    <source>
        <dbReference type="ARBA" id="ARBA00022842"/>
    </source>
</evidence>
<keyword evidence="19" id="KW-1185">Reference proteome</keyword>
<dbReference type="GO" id="GO:0008792">
    <property type="term" value="F:arginine decarboxylase activity"/>
    <property type="evidence" value="ECO:0007669"/>
    <property type="project" value="UniProtKB-UniRule"/>
</dbReference>
<dbReference type="InterPro" id="IPR000183">
    <property type="entry name" value="Orn/DAP/Arg_de-COase"/>
</dbReference>
<dbReference type="GO" id="GO:0033388">
    <property type="term" value="P:putrescine biosynthetic process from arginine"/>
    <property type="evidence" value="ECO:0007669"/>
    <property type="project" value="TreeGrafter"/>
</dbReference>
<dbReference type="PANTHER" id="PTHR43295">
    <property type="entry name" value="ARGININE DECARBOXYLASE"/>
    <property type="match status" value="1"/>
</dbReference>
<feature type="modified residue" description="N6-(pyridoxal phosphate)lysine" evidence="14">
    <location>
        <position position="86"/>
    </location>
</feature>
<dbReference type="AlphaFoldDB" id="A0A7M1S1T6"/>
<keyword evidence="7" id="KW-0210">Decarboxylase</keyword>
<evidence type="ECO:0000256" key="9">
    <source>
        <dbReference type="ARBA" id="ARBA00022898"/>
    </source>
</evidence>
<keyword evidence="8" id="KW-0460">Magnesium</keyword>
<dbReference type="NCBIfam" id="TIGR01273">
    <property type="entry name" value="speA"/>
    <property type="match status" value="1"/>
</dbReference>
<dbReference type="InterPro" id="IPR009006">
    <property type="entry name" value="Ala_racemase/Decarboxylase_C"/>
</dbReference>
<organism evidence="18 19">
    <name type="scientific">Sulfurovum indicum</name>
    <dbReference type="NCBI Taxonomy" id="2779528"/>
    <lineage>
        <taxon>Bacteria</taxon>
        <taxon>Pseudomonadati</taxon>
        <taxon>Campylobacterota</taxon>
        <taxon>Epsilonproteobacteria</taxon>
        <taxon>Campylobacterales</taxon>
        <taxon>Sulfurovaceae</taxon>
        <taxon>Sulfurovum</taxon>
    </lineage>
</organism>
<feature type="domain" description="Arginine decarboxylase helical bundle" evidence="17">
    <location>
        <begin position="358"/>
        <end position="431"/>
    </location>
</feature>
<keyword evidence="6" id="KW-0479">Metal-binding</keyword>
<evidence type="ECO:0000256" key="5">
    <source>
        <dbReference type="ARBA" id="ARBA00012426"/>
    </source>
</evidence>
<evidence type="ECO:0000256" key="7">
    <source>
        <dbReference type="ARBA" id="ARBA00022793"/>
    </source>
</evidence>
<accession>A0A7M1S1T6</accession>
<comment type="similarity">
    <text evidence="4">Belongs to the Orn/Lys/Arg decarboxylase class-II family. SpeA subfamily.</text>
</comment>
<reference evidence="18 19" key="1">
    <citation type="submission" date="2020-10" db="EMBL/GenBank/DDBJ databases">
        <title>The genome of sulfurovum sp.</title>
        <authorList>
            <person name="Xie S."/>
            <person name="Shao Z."/>
            <person name="Jiang L."/>
        </authorList>
    </citation>
    <scope>NUCLEOTIDE SEQUENCE [LARGE SCALE GENOMIC DNA]</scope>
    <source>
        <strain evidence="18 19">ST-419</strain>
    </source>
</reference>
<evidence type="ECO:0000256" key="14">
    <source>
        <dbReference type="PIRSR" id="PIRSR001336-50"/>
    </source>
</evidence>
<keyword evidence="9 14" id="KW-0663">Pyridoxal phosphate</keyword>
<dbReference type="GO" id="GO:0008295">
    <property type="term" value="P:spermidine biosynthetic process"/>
    <property type="evidence" value="ECO:0007669"/>
    <property type="project" value="UniProtKB-UniRule"/>
</dbReference>
<dbReference type="NCBIfam" id="NF003763">
    <property type="entry name" value="PRK05354.1"/>
    <property type="match status" value="1"/>
</dbReference>
<name>A0A7M1S1T6_9BACT</name>
<dbReference type="SUPFAM" id="SSF50621">
    <property type="entry name" value="Alanine racemase C-terminal domain-like"/>
    <property type="match status" value="1"/>
</dbReference>
<dbReference type="EC" id="4.1.1.19" evidence="5 13"/>
<comment type="function">
    <text evidence="3">Catalyzes the biosynthesis of agmatine from arginine.</text>
</comment>
<dbReference type="PANTHER" id="PTHR43295:SF9">
    <property type="entry name" value="BIOSYNTHETIC ARGININE DECARBOXYLASE"/>
    <property type="match status" value="1"/>
</dbReference>
<evidence type="ECO:0000313" key="19">
    <source>
        <dbReference type="Proteomes" id="UP000595074"/>
    </source>
</evidence>
<dbReference type="Gene3D" id="3.20.20.10">
    <property type="entry name" value="Alanine racemase"/>
    <property type="match status" value="1"/>
</dbReference>